<evidence type="ECO:0000313" key="2">
    <source>
        <dbReference type="EMBL" id="MQM27237.1"/>
    </source>
</evidence>
<dbReference type="AlphaFoldDB" id="A0A6L5GC39"/>
<feature type="transmembrane region" description="Helical" evidence="1">
    <location>
        <begin position="309"/>
        <end position="330"/>
    </location>
</feature>
<dbReference type="Proteomes" id="UP000477750">
    <property type="component" value="Unassembled WGS sequence"/>
</dbReference>
<reference evidence="2 3" key="1">
    <citation type="submission" date="2019-10" db="EMBL/GenBank/DDBJ databases">
        <title>Glycomyces albidus sp. nov., a novel actinomycete isolated from rhizosphere soil of wheat (Triticum aestivum L.).</title>
        <authorList>
            <person name="Qian L."/>
        </authorList>
    </citation>
    <scope>NUCLEOTIDE SEQUENCE [LARGE SCALE GENOMIC DNA]</scope>
    <source>
        <strain evidence="2 3">NEAU-7082</strain>
    </source>
</reference>
<keyword evidence="1" id="KW-0812">Transmembrane</keyword>
<comment type="caution">
    <text evidence="2">The sequence shown here is derived from an EMBL/GenBank/DDBJ whole genome shotgun (WGS) entry which is preliminary data.</text>
</comment>
<feature type="transmembrane region" description="Helical" evidence="1">
    <location>
        <begin position="266"/>
        <end position="289"/>
    </location>
</feature>
<keyword evidence="1" id="KW-0472">Membrane</keyword>
<keyword evidence="3" id="KW-1185">Reference proteome</keyword>
<evidence type="ECO:0000313" key="3">
    <source>
        <dbReference type="Proteomes" id="UP000477750"/>
    </source>
</evidence>
<protein>
    <submittedName>
        <fullName evidence="2">Uncharacterized protein</fullName>
    </submittedName>
</protein>
<feature type="transmembrane region" description="Helical" evidence="1">
    <location>
        <begin position="59"/>
        <end position="79"/>
    </location>
</feature>
<keyword evidence="1" id="KW-1133">Transmembrane helix</keyword>
<dbReference type="EMBL" id="WIAO01000021">
    <property type="protein sequence ID" value="MQM27237.1"/>
    <property type="molecule type" value="Genomic_DNA"/>
</dbReference>
<feature type="transmembrane region" description="Helical" evidence="1">
    <location>
        <begin position="18"/>
        <end position="39"/>
    </location>
</feature>
<feature type="transmembrane region" description="Helical" evidence="1">
    <location>
        <begin position="182"/>
        <end position="204"/>
    </location>
</feature>
<feature type="transmembrane region" description="Helical" evidence="1">
    <location>
        <begin position="138"/>
        <end position="162"/>
    </location>
</feature>
<name>A0A6L5GC39_9ACTN</name>
<proteinExistence type="predicted"/>
<feature type="transmembrane region" description="Helical" evidence="1">
    <location>
        <begin position="225"/>
        <end position="246"/>
    </location>
</feature>
<evidence type="ECO:0000256" key="1">
    <source>
        <dbReference type="SAM" id="Phobius"/>
    </source>
</evidence>
<sequence>MTTELTTAPATRRPAGRAAVIAAFLWSLTAVPIGLWQLLDPAGGPFSHELYQPTFTLPGSVPDWVAPAALIAAGVLGLLAGRAKPALWPLTALYAVVFGMLLSTVSPISFAGYLCAFFLPLAILGIPVFLARGTAGRLIAAAAVVALMAVLGFTGVIDYAAVGDFLANLGGALADIGAYMAVQVWVVAGGGIWAALTLSHVLGGREGRPAPEWLAPHRAARWGRVASWIAFACALPYGLTRMTWLTPWVWVGGPLESTQIDLGTRVWGLLLGFAALGGGLLCLGLTYRWGTRWPFWMPVVKGRPVPPKVAIVPATTVAALFTFVSVPFVALAVRQDALEMVWAFPFYVWGPALGAATLAYAIRRGVVEAR</sequence>
<accession>A0A6L5GC39</accession>
<feature type="transmembrane region" description="Helical" evidence="1">
    <location>
        <begin position="86"/>
        <end position="104"/>
    </location>
</feature>
<dbReference type="RefSeq" id="WP_153026377.1">
    <property type="nucleotide sequence ID" value="NZ_WIAO01000021.1"/>
</dbReference>
<organism evidence="2 3">
    <name type="scientific">Glycomyces albidus</name>
    <dbReference type="NCBI Taxonomy" id="2656774"/>
    <lineage>
        <taxon>Bacteria</taxon>
        <taxon>Bacillati</taxon>
        <taxon>Actinomycetota</taxon>
        <taxon>Actinomycetes</taxon>
        <taxon>Glycomycetales</taxon>
        <taxon>Glycomycetaceae</taxon>
        <taxon>Glycomyces</taxon>
    </lineage>
</organism>
<gene>
    <name evidence="2" type="ORF">GFD30_16885</name>
</gene>
<feature type="transmembrane region" description="Helical" evidence="1">
    <location>
        <begin position="110"/>
        <end position="131"/>
    </location>
</feature>
<feature type="transmembrane region" description="Helical" evidence="1">
    <location>
        <begin position="342"/>
        <end position="362"/>
    </location>
</feature>